<proteinExistence type="predicted"/>
<sequence>MTRTLAVRSAPPPPDDRPAPIDLDGHPDVVALLQDHGWGRLLPAETTSPAGRNAVWIGRTDRDERLFVKRLLGPPGDIPRRMARLLAFQRFSERAFTPDHWPAPALLHADPTAGILVLRAVPDAVAAARHVVDETFSAELADHIGTALATVHGARVPAADLAELEDAPLRFPSPELLEALPAAMFEAASFGELQAWRLLQSDPELHAAIDRLVRVEDAAPRVPIHADFRLDQVLVDTTPEGHLRVLLVDWEEFRRGDAARDVGAYAGEWLYRSVLDIVTTRGGQRPIVTDLTHAEILRRGVDNLQRLIPFVEAFARGYRRTRPDLDADFAVRATAFAGWHTMDRLLASSARLARITGIERAAAGIGRTALLHPDRFVGALGLKELT</sequence>
<keyword evidence="3" id="KW-1185">Reference proteome</keyword>
<dbReference type="EMBL" id="SZZH01000007">
    <property type="protein sequence ID" value="TKV56364.1"/>
    <property type="molecule type" value="Genomic_DNA"/>
</dbReference>
<dbReference type="Proteomes" id="UP000306985">
    <property type="component" value="Unassembled WGS sequence"/>
</dbReference>
<dbReference type="NCBIfam" id="NF038156">
    <property type="entry name" value="lant_syn_V_LxmK"/>
    <property type="match status" value="1"/>
</dbReference>
<evidence type="ECO:0008006" key="4">
    <source>
        <dbReference type="Google" id="ProtNLM"/>
    </source>
</evidence>
<protein>
    <recommendedName>
        <fullName evidence="4">Aminoglycoside phosphotransferase domain-containing protein</fullName>
    </recommendedName>
</protein>
<name>A0A4U6Q908_9ACTN</name>
<feature type="region of interest" description="Disordered" evidence="1">
    <location>
        <begin position="1"/>
        <end position="24"/>
    </location>
</feature>
<dbReference type="RefSeq" id="WP_137451633.1">
    <property type="nucleotide sequence ID" value="NZ_SZZH01000007.1"/>
</dbReference>
<reference evidence="2 3" key="1">
    <citation type="submission" date="2019-05" db="EMBL/GenBank/DDBJ databases">
        <title>Nakamurella sp. N5BH11, whole genome shotgun sequence.</title>
        <authorList>
            <person name="Tuo L."/>
        </authorList>
    </citation>
    <scope>NUCLEOTIDE SEQUENCE [LARGE SCALE GENOMIC DNA]</scope>
    <source>
        <strain evidence="2 3">N5BH11</strain>
    </source>
</reference>
<dbReference type="AlphaFoldDB" id="A0A4U6Q908"/>
<organism evidence="2 3">
    <name type="scientific">Nakamurella flava</name>
    <dbReference type="NCBI Taxonomy" id="2576308"/>
    <lineage>
        <taxon>Bacteria</taxon>
        <taxon>Bacillati</taxon>
        <taxon>Actinomycetota</taxon>
        <taxon>Actinomycetes</taxon>
        <taxon>Nakamurellales</taxon>
        <taxon>Nakamurellaceae</taxon>
        <taxon>Nakamurella</taxon>
    </lineage>
</organism>
<dbReference type="OrthoDB" id="2410440at2"/>
<dbReference type="SUPFAM" id="SSF56112">
    <property type="entry name" value="Protein kinase-like (PK-like)"/>
    <property type="match status" value="1"/>
</dbReference>
<dbReference type="InterPro" id="IPR011009">
    <property type="entry name" value="Kinase-like_dom_sf"/>
</dbReference>
<dbReference type="Gene3D" id="3.90.1200.10">
    <property type="match status" value="1"/>
</dbReference>
<evidence type="ECO:0000313" key="3">
    <source>
        <dbReference type="Proteomes" id="UP000306985"/>
    </source>
</evidence>
<accession>A0A4U6Q908</accession>
<comment type="caution">
    <text evidence="2">The sequence shown here is derived from an EMBL/GenBank/DDBJ whole genome shotgun (WGS) entry which is preliminary data.</text>
</comment>
<feature type="compositionally biased region" description="Basic and acidic residues" evidence="1">
    <location>
        <begin position="14"/>
        <end position="24"/>
    </location>
</feature>
<evidence type="ECO:0000313" key="2">
    <source>
        <dbReference type="EMBL" id="TKV56364.1"/>
    </source>
</evidence>
<gene>
    <name evidence="2" type="ORF">FDO65_20605</name>
</gene>
<evidence type="ECO:0000256" key="1">
    <source>
        <dbReference type="SAM" id="MobiDB-lite"/>
    </source>
</evidence>